<proteinExistence type="inferred from homology"/>
<reference evidence="6 7" key="1">
    <citation type="submission" date="2020-07" db="EMBL/GenBank/DDBJ databases">
        <title>Sequencing the genomes of 1000 actinobacteria strains.</title>
        <authorList>
            <person name="Klenk H.-P."/>
        </authorList>
    </citation>
    <scope>NUCLEOTIDE SEQUENCE [LARGE SCALE GENOMIC DNA]</scope>
    <source>
        <strain evidence="6 7">DSM 19970</strain>
    </source>
</reference>
<dbReference type="PANTHER" id="PTHR37419">
    <property type="entry name" value="SERINE/THREONINE-PROTEIN KINASE TOXIN HIPA"/>
    <property type="match status" value="1"/>
</dbReference>
<dbReference type="GO" id="GO:0004674">
    <property type="term" value="F:protein serine/threonine kinase activity"/>
    <property type="evidence" value="ECO:0007669"/>
    <property type="project" value="UniProtKB-EC"/>
</dbReference>
<dbReference type="Gene3D" id="1.10.1070.20">
    <property type="match status" value="1"/>
</dbReference>
<comment type="caution">
    <text evidence="6">The sequence shown here is derived from an EMBL/GenBank/DDBJ whole genome shotgun (WGS) entry which is preliminary data.</text>
</comment>
<dbReference type="EC" id="2.7.11.1" evidence="6"/>
<feature type="domain" description="HipA-like C-terminal" evidence="4">
    <location>
        <begin position="170"/>
        <end position="400"/>
    </location>
</feature>
<evidence type="ECO:0000259" key="5">
    <source>
        <dbReference type="Pfam" id="PF13657"/>
    </source>
</evidence>
<gene>
    <name evidence="6" type="ORF">BKA03_000085</name>
</gene>
<dbReference type="InterPro" id="IPR052028">
    <property type="entry name" value="HipA_Ser/Thr_kinase"/>
</dbReference>
<accession>A0A7Y9Z7D1</accession>
<evidence type="ECO:0000256" key="2">
    <source>
        <dbReference type="ARBA" id="ARBA00022679"/>
    </source>
</evidence>
<keyword evidence="3 6" id="KW-0418">Kinase</keyword>
<dbReference type="OrthoDB" id="3182374at2"/>
<organism evidence="6 7">
    <name type="scientific">Demequina lutea</name>
    <dbReference type="NCBI Taxonomy" id="431489"/>
    <lineage>
        <taxon>Bacteria</taxon>
        <taxon>Bacillati</taxon>
        <taxon>Actinomycetota</taxon>
        <taxon>Actinomycetes</taxon>
        <taxon>Micrococcales</taxon>
        <taxon>Demequinaceae</taxon>
        <taxon>Demequina</taxon>
    </lineage>
</organism>
<keyword evidence="2 6" id="KW-0808">Transferase</keyword>
<comment type="similarity">
    <text evidence="1">Belongs to the HipA Ser/Thr kinase family.</text>
</comment>
<dbReference type="Proteomes" id="UP000547973">
    <property type="component" value="Unassembled WGS sequence"/>
</dbReference>
<sequence>MTYRHVDLLRVEAFGRSVGAVGPSSTRRGYAFQYDPAWVHSGIELSPLLMPLAQARSPFTFPGLNRETFHDLPPMIADSLPDAFGNGIVDAVLAREGVAPDQIAPVDRLAYVGARGMGALTFTPDHSPHDLPTSLEMNELVEAARRAVQGDLGTPGTRTDALNHLLAVGTSAGGARAKAVIAWNRTTGEMTAGGLQTPHGYEQWLLKFDGVGTDHQLGKGAEYGRTEYAYSLMAREAGIDMAPTELLEEGGRAHFVTRRFDRPGTDGERLHMQTLCGIGALDFNAVGVNDYASYFTTMASLGIDDREEAFRRVVFNVLASNNDDHTKNLSFLMEADGTWRLAPAYDVTFAYNPTSQWVSRHLMSVEGKFEHITAADLEVFGDRAGVAGYRDIIARVADAVARFDSFADAASLSQARRLEIEERLALVRAEALA</sequence>
<keyword evidence="7" id="KW-1185">Reference proteome</keyword>
<dbReference type="GO" id="GO:0005829">
    <property type="term" value="C:cytosol"/>
    <property type="evidence" value="ECO:0007669"/>
    <property type="project" value="TreeGrafter"/>
</dbReference>
<dbReference type="InterPro" id="IPR017508">
    <property type="entry name" value="HipA_N1"/>
</dbReference>
<evidence type="ECO:0000256" key="1">
    <source>
        <dbReference type="ARBA" id="ARBA00010164"/>
    </source>
</evidence>
<evidence type="ECO:0000313" key="7">
    <source>
        <dbReference type="Proteomes" id="UP000547973"/>
    </source>
</evidence>
<dbReference type="PANTHER" id="PTHR37419:SF8">
    <property type="entry name" value="TOXIN YJJJ"/>
    <property type="match status" value="1"/>
</dbReference>
<evidence type="ECO:0000259" key="4">
    <source>
        <dbReference type="Pfam" id="PF07804"/>
    </source>
</evidence>
<dbReference type="RefSeq" id="WP_062075665.1">
    <property type="nucleotide sequence ID" value="NZ_BBRC01000012.1"/>
</dbReference>
<dbReference type="AlphaFoldDB" id="A0A7Y9Z7D1"/>
<dbReference type="EMBL" id="JACBZO010000001">
    <property type="protein sequence ID" value="NYI39966.1"/>
    <property type="molecule type" value="Genomic_DNA"/>
</dbReference>
<name>A0A7Y9Z7D1_9MICO</name>
<dbReference type="Pfam" id="PF07804">
    <property type="entry name" value="HipA_C"/>
    <property type="match status" value="1"/>
</dbReference>
<evidence type="ECO:0000256" key="3">
    <source>
        <dbReference type="ARBA" id="ARBA00022777"/>
    </source>
</evidence>
<protein>
    <submittedName>
        <fullName evidence="6">Serine/threonine-protein kinase HipA</fullName>
        <ecNumber evidence="6">2.7.11.1</ecNumber>
    </submittedName>
</protein>
<dbReference type="InterPro" id="IPR012893">
    <property type="entry name" value="HipA-like_C"/>
</dbReference>
<feature type="domain" description="HipA N-terminal subdomain 1" evidence="5">
    <location>
        <begin position="11"/>
        <end position="122"/>
    </location>
</feature>
<evidence type="ECO:0000313" key="6">
    <source>
        <dbReference type="EMBL" id="NYI39966.1"/>
    </source>
</evidence>
<dbReference type="Pfam" id="PF13657">
    <property type="entry name" value="Couple_hipA"/>
    <property type="match status" value="1"/>
</dbReference>